<accession>A0A420B719</accession>
<dbReference type="OrthoDB" id="659070at2"/>
<evidence type="ECO:0000313" key="2">
    <source>
        <dbReference type="Proteomes" id="UP000286246"/>
    </source>
</evidence>
<dbReference type="SUPFAM" id="SSF82185">
    <property type="entry name" value="Histone H3 K4-specific methyltransferase SET7/9 N-terminal domain"/>
    <property type="match status" value="1"/>
</dbReference>
<sequence>MFDEKFNTPSEMVILDGVTYKKDKLDIPFAGTYNWVAEDGSDIASYYEKGKCISRTISENGVIKSKITFKNDENKEIAVFDENGRLRIRNQVVNGKLEGLTEIFSDGILFMSTEFKEGKKNGESIVYNSDGSVSYREYFINDVKQTK</sequence>
<proteinExistence type="predicted"/>
<dbReference type="EMBL" id="RAPY01000002">
    <property type="protein sequence ID" value="RKE52462.1"/>
    <property type="molecule type" value="Genomic_DNA"/>
</dbReference>
<evidence type="ECO:0008006" key="3">
    <source>
        <dbReference type="Google" id="ProtNLM"/>
    </source>
</evidence>
<evidence type="ECO:0000313" key="1">
    <source>
        <dbReference type="EMBL" id="RKE52462.1"/>
    </source>
</evidence>
<dbReference type="Proteomes" id="UP000286246">
    <property type="component" value="Unassembled WGS sequence"/>
</dbReference>
<dbReference type="Gene3D" id="3.90.930.1">
    <property type="match status" value="1"/>
</dbReference>
<dbReference type="AlphaFoldDB" id="A0A420B719"/>
<keyword evidence="2" id="KW-1185">Reference proteome</keyword>
<gene>
    <name evidence="1" type="ORF">DFQ12_2699</name>
</gene>
<protein>
    <recommendedName>
        <fullName evidence="3">MORN repeat protein</fullName>
    </recommendedName>
</protein>
<comment type="caution">
    <text evidence="1">The sequence shown here is derived from an EMBL/GenBank/DDBJ whole genome shotgun (WGS) entry which is preliminary data.</text>
</comment>
<reference evidence="1 2" key="1">
    <citation type="submission" date="2018-09" db="EMBL/GenBank/DDBJ databases">
        <title>Genomic Encyclopedia of Type Strains, Phase III (KMG-III): the genomes of soil and plant-associated and newly described type strains.</title>
        <authorList>
            <person name="Whitman W."/>
        </authorList>
    </citation>
    <scope>NUCLEOTIDE SEQUENCE [LARGE SCALE GENOMIC DNA]</scope>
    <source>
        <strain evidence="1 2">CECT 7938</strain>
    </source>
</reference>
<dbReference type="RefSeq" id="WP_120259497.1">
    <property type="nucleotide sequence ID" value="NZ_RAPY01000002.1"/>
</dbReference>
<organism evidence="1 2">
    <name type="scientific">Sphingobacterium detergens</name>
    <dbReference type="NCBI Taxonomy" id="1145106"/>
    <lineage>
        <taxon>Bacteria</taxon>
        <taxon>Pseudomonadati</taxon>
        <taxon>Bacteroidota</taxon>
        <taxon>Sphingobacteriia</taxon>
        <taxon>Sphingobacteriales</taxon>
        <taxon>Sphingobacteriaceae</taxon>
        <taxon>Sphingobacterium</taxon>
    </lineage>
</organism>
<name>A0A420B719_SPHD1</name>